<evidence type="ECO:0000256" key="4">
    <source>
        <dbReference type="SAM" id="MobiDB-lite"/>
    </source>
</evidence>
<dbReference type="Pfam" id="PF16921">
    <property type="entry name" value="Tex_YqgF"/>
    <property type="match status" value="1"/>
</dbReference>
<dbReference type="InterPro" id="IPR037027">
    <property type="entry name" value="YqgF/RNaseH-like_dom_sf"/>
</dbReference>
<dbReference type="GO" id="GO:0006281">
    <property type="term" value="P:DNA repair"/>
    <property type="evidence" value="ECO:0007669"/>
    <property type="project" value="UniProtKB-KW"/>
</dbReference>
<dbReference type="InterPro" id="IPR012340">
    <property type="entry name" value="NA-bd_OB-fold"/>
</dbReference>
<dbReference type="Pfam" id="PF00575">
    <property type="entry name" value="S1"/>
    <property type="match status" value="1"/>
</dbReference>
<dbReference type="EMBL" id="CP000585">
    <property type="protein sequence ID" value="ABO96150.1"/>
    <property type="molecule type" value="Genomic_DNA"/>
</dbReference>
<dbReference type="Pfam" id="PF22706">
    <property type="entry name" value="Tex_central_region"/>
    <property type="match status" value="1"/>
</dbReference>
<dbReference type="Gene3D" id="2.40.50.140">
    <property type="entry name" value="Nucleic acid-binding proteins"/>
    <property type="match status" value="1"/>
</dbReference>
<keyword evidence="3" id="KW-0175">Coiled coil</keyword>
<dbReference type="PANTHER" id="PTHR10724:SF10">
    <property type="entry name" value="S1 RNA-BINDING DOMAIN-CONTAINING PROTEIN 1"/>
    <property type="match status" value="1"/>
</dbReference>
<evidence type="ECO:0000256" key="2">
    <source>
        <dbReference type="ARBA" id="ARBA00023204"/>
    </source>
</evidence>
<dbReference type="OrthoDB" id="995477at2759"/>
<dbReference type="GO" id="GO:0003729">
    <property type="term" value="F:mRNA binding"/>
    <property type="evidence" value="ECO:0007669"/>
    <property type="project" value="TreeGrafter"/>
</dbReference>
<dbReference type="Pfam" id="PF17674">
    <property type="entry name" value="HHH_9"/>
    <property type="match status" value="1"/>
</dbReference>
<dbReference type="InterPro" id="IPR055179">
    <property type="entry name" value="Tex-like_central_region"/>
</dbReference>
<dbReference type="GO" id="GO:0006412">
    <property type="term" value="P:translation"/>
    <property type="evidence" value="ECO:0007669"/>
    <property type="project" value="TreeGrafter"/>
</dbReference>
<proteinExistence type="predicted"/>
<dbReference type="InterPro" id="IPR032639">
    <property type="entry name" value="Tex_YqgF"/>
</dbReference>
<dbReference type="FunFam" id="3.30.420.140:FF:000001">
    <property type="entry name" value="RNA-binding transcriptional accessory protein"/>
    <property type="match status" value="1"/>
</dbReference>
<dbReference type="InterPro" id="IPR023319">
    <property type="entry name" value="Tex-like_HTH_dom_sf"/>
</dbReference>
<evidence type="ECO:0000259" key="5">
    <source>
        <dbReference type="PROSITE" id="PS50126"/>
    </source>
</evidence>
<keyword evidence="2" id="KW-0234">DNA repair</keyword>
<dbReference type="Gene3D" id="3.30.420.140">
    <property type="entry name" value="YqgF/RNase H-like domain"/>
    <property type="match status" value="1"/>
</dbReference>
<dbReference type="Gene3D" id="1.10.3500.10">
    <property type="entry name" value="Tex N-terminal region-like"/>
    <property type="match status" value="1"/>
</dbReference>
<dbReference type="InterPro" id="IPR006641">
    <property type="entry name" value="YqgF/RNaseH-like_dom"/>
</dbReference>
<dbReference type="InterPro" id="IPR050437">
    <property type="entry name" value="Ribos_protein_bS1-like"/>
</dbReference>
<gene>
    <name evidence="6" type="ORF">OSTLU_38551</name>
</gene>
<dbReference type="InterPro" id="IPR003583">
    <property type="entry name" value="Hlx-hairpin-Hlx_DNA-bd_motif"/>
</dbReference>
<dbReference type="InterPro" id="IPR012337">
    <property type="entry name" value="RNaseH-like_sf"/>
</dbReference>
<dbReference type="Gramene" id="ABO96150">
    <property type="protein sequence ID" value="ABO96150"/>
    <property type="gene ID" value="OSTLU_38551"/>
</dbReference>
<dbReference type="SMART" id="SM00732">
    <property type="entry name" value="YqgFc"/>
    <property type="match status" value="1"/>
</dbReference>
<keyword evidence="7" id="KW-1185">Reference proteome</keyword>
<feature type="domain" description="S1 motif" evidence="5">
    <location>
        <begin position="718"/>
        <end position="794"/>
    </location>
</feature>
<organism evidence="6 7">
    <name type="scientific">Ostreococcus lucimarinus (strain CCE9901)</name>
    <dbReference type="NCBI Taxonomy" id="436017"/>
    <lineage>
        <taxon>Eukaryota</taxon>
        <taxon>Viridiplantae</taxon>
        <taxon>Chlorophyta</taxon>
        <taxon>Mamiellophyceae</taxon>
        <taxon>Mamiellales</taxon>
        <taxon>Bathycoccaceae</taxon>
        <taxon>Ostreococcus</taxon>
    </lineage>
</organism>
<accession>A4RY29</accession>
<evidence type="ECO:0000313" key="7">
    <source>
        <dbReference type="Proteomes" id="UP000001568"/>
    </source>
</evidence>
<evidence type="ECO:0000256" key="3">
    <source>
        <dbReference type="SAM" id="Coils"/>
    </source>
</evidence>
<feature type="region of interest" description="Disordered" evidence="4">
    <location>
        <begin position="1"/>
        <end position="22"/>
    </location>
</feature>
<dbReference type="SUPFAM" id="SSF50249">
    <property type="entry name" value="Nucleic acid-binding proteins"/>
    <property type="match status" value="1"/>
</dbReference>
<evidence type="ECO:0000313" key="6">
    <source>
        <dbReference type="EMBL" id="ABO96150.1"/>
    </source>
</evidence>
<dbReference type="InterPro" id="IPR018974">
    <property type="entry name" value="Tex-like_N"/>
</dbReference>
<dbReference type="AlphaFoldDB" id="A4RY29"/>
<dbReference type="PROSITE" id="PS50126">
    <property type="entry name" value="S1"/>
    <property type="match status" value="1"/>
</dbReference>
<dbReference type="InterPro" id="IPR003029">
    <property type="entry name" value="S1_domain"/>
</dbReference>
<dbReference type="InterPro" id="IPR010994">
    <property type="entry name" value="RuvA_2-like"/>
</dbReference>
<dbReference type="Gene3D" id="1.10.150.310">
    <property type="entry name" value="Tex RuvX-like domain-like"/>
    <property type="match status" value="1"/>
</dbReference>
<dbReference type="GeneID" id="5002090"/>
<dbReference type="GO" id="GO:0003677">
    <property type="term" value="F:DNA binding"/>
    <property type="evidence" value="ECO:0007669"/>
    <property type="project" value="InterPro"/>
</dbReference>
<dbReference type="STRING" id="436017.A4RY29"/>
<dbReference type="PANTHER" id="PTHR10724">
    <property type="entry name" value="30S RIBOSOMAL PROTEIN S1"/>
    <property type="match status" value="1"/>
</dbReference>
<feature type="coiled-coil region" evidence="3">
    <location>
        <begin position="650"/>
        <end position="677"/>
    </location>
</feature>
<dbReference type="SMART" id="SM00278">
    <property type="entry name" value="HhH1"/>
    <property type="match status" value="2"/>
</dbReference>
<dbReference type="SMART" id="SM00316">
    <property type="entry name" value="S1"/>
    <property type="match status" value="1"/>
</dbReference>
<dbReference type="SUPFAM" id="SSF47781">
    <property type="entry name" value="RuvA domain 2-like"/>
    <property type="match status" value="2"/>
</dbReference>
<dbReference type="InterPro" id="IPR023323">
    <property type="entry name" value="Tex-like_dom_sf"/>
</dbReference>
<dbReference type="eggNOG" id="KOG1857">
    <property type="taxonomic scope" value="Eukaryota"/>
</dbReference>
<keyword evidence="1" id="KW-0227">DNA damage</keyword>
<dbReference type="RefSeq" id="XP_001417857.1">
    <property type="nucleotide sequence ID" value="XM_001417820.1"/>
</dbReference>
<protein>
    <recommendedName>
        <fullName evidence="5">S1 motif domain-containing protein</fullName>
    </recommendedName>
</protein>
<evidence type="ECO:0000256" key="1">
    <source>
        <dbReference type="ARBA" id="ARBA00022763"/>
    </source>
</evidence>
<dbReference type="KEGG" id="olu:OSTLU_38551"/>
<dbReference type="Proteomes" id="UP000001568">
    <property type="component" value="Chromosome 5"/>
</dbReference>
<dbReference type="HOGENOM" id="CLU_009833_0_2_1"/>
<dbReference type="SUPFAM" id="SSF53098">
    <property type="entry name" value="Ribonuclease H-like"/>
    <property type="match status" value="1"/>
</dbReference>
<name>A4RY29_OSTLU</name>
<reference evidence="6 7" key="1">
    <citation type="journal article" date="2007" name="Proc. Natl. Acad. Sci. U.S.A.">
        <title>The tiny eukaryote Ostreococcus provides genomic insights into the paradox of plankton speciation.</title>
        <authorList>
            <person name="Palenik B."/>
            <person name="Grimwood J."/>
            <person name="Aerts A."/>
            <person name="Rouze P."/>
            <person name="Salamov A."/>
            <person name="Putnam N."/>
            <person name="Dupont C."/>
            <person name="Jorgensen R."/>
            <person name="Derelle E."/>
            <person name="Rombauts S."/>
            <person name="Zhou K."/>
            <person name="Otillar R."/>
            <person name="Merchant S.S."/>
            <person name="Podell S."/>
            <person name="Gaasterland T."/>
            <person name="Napoli C."/>
            <person name="Gendler K."/>
            <person name="Manuell A."/>
            <person name="Tai V."/>
            <person name="Vallon O."/>
            <person name="Piganeau G."/>
            <person name="Jancek S."/>
            <person name="Heijde M."/>
            <person name="Jabbari K."/>
            <person name="Bowler C."/>
            <person name="Lohr M."/>
            <person name="Robbens S."/>
            <person name="Werner G."/>
            <person name="Dubchak I."/>
            <person name="Pazour G.J."/>
            <person name="Ren Q."/>
            <person name="Paulsen I."/>
            <person name="Delwiche C."/>
            <person name="Schmutz J."/>
            <person name="Rokhsar D."/>
            <person name="Van de Peer Y."/>
            <person name="Moreau H."/>
            <person name="Grigoriev I.V."/>
        </authorList>
    </citation>
    <scope>NUCLEOTIDE SEQUENCE [LARGE SCALE GENOMIC DNA]</scope>
    <source>
        <strain evidence="6 7">CCE9901</strain>
    </source>
</reference>
<dbReference type="OMA" id="RWAWRTR"/>
<dbReference type="InterPro" id="IPR041692">
    <property type="entry name" value="HHH_9"/>
</dbReference>
<sequence length="794" mass="85858">MKRTLEGTVKTSARASRARAARASGRAVGRTDAVLARARGATLGDVRREQIDAALRLLIDEQCTLPFVARYRKERTDGLDEGQLRAVAAAHAEWTRLESKRESAFEALTRLEIVDERLFARLREASAVETIEDLMSKYKTKTSSRADRARELGCEPLAEKILSDGAGGVEALARAYVNGNDVPDVCEALRLAKDVLAERAANETSAREAARRSTWQNGRLQCALTTNGKAAVEGKIDDKKMKKIADALRDYYEFNAPLRRVKPHQTLAILRGEAAKVLRVKIDFDVAWATSAAMKAMVGSRRLGGGCYNVVSEAVEDGVKRLLAPSIEREAKSRLKTEAMERAIADFGANLRSLLLQPPLTPAAVVLGVDPAYRTGCKLAVVDPTGALLDTGVVHLPQFESKVKREGGGQSAAASKLQALVKQWNVKAIAIGDGVASRETESLVATALAGFEGVGWRVVSEAGASVYSASEIAAKELPDIDVSLRGAVSIARRLQDPMAELVKIEPQSIGIGLYQHDVKEKELADALTATVESAVANVGANLNTSSQSLLSRIPGLGPSLAAKIVRHRSERGRFRERAALKTIAGVGAKTYEQIIGFLRVPDAKDALERTSVHPESYHIAKKLLKMLERDVAEVIDLTASDAGDTSMDALKRLKPKLKALRDDVKDLEARAARLKCHPLTLKDIANELSAPGDDARGQAAEQNVLRTQALTLEDLQTGAEIKNAVVRNVVPFGCFLDLGVGRDALLHVTAMRKRTDANPNAQIDPHALYRVGQTCAVRVKSVDIARQRIAVELP</sequence>
<dbReference type="Pfam" id="PF09371">
    <property type="entry name" value="Tex_N"/>
    <property type="match status" value="1"/>
</dbReference>
<dbReference type="Pfam" id="PF12836">
    <property type="entry name" value="HHH_3"/>
    <property type="match status" value="1"/>
</dbReference>
<dbReference type="Gene3D" id="1.10.10.650">
    <property type="entry name" value="RuvA domain 2-like"/>
    <property type="match status" value="1"/>
</dbReference>
<dbReference type="GO" id="GO:0003735">
    <property type="term" value="F:structural constituent of ribosome"/>
    <property type="evidence" value="ECO:0007669"/>
    <property type="project" value="TreeGrafter"/>
</dbReference>
<dbReference type="SUPFAM" id="SSF158832">
    <property type="entry name" value="Tex N-terminal region-like"/>
    <property type="match status" value="1"/>
</dbReference>